<accession>A0A225EGF8</accession>
<dbReference type="EMBL" id="NIDE01000001">
    <property type="protein sequence ID" value="OWK47307.1"/>
    <property type="molecule type" value="Genomic_DNA"/>
</dbReference>
<dbReference type="InterPro" id="IPR036237">
    <property type="entry name" value="Xyl_isomerase-like_sf"/>
</dbReference>
<dbReference type="Pfam" id="PF01261">
    <property type="entry name" value="AP_endonuc_2"/>
    <property type="match status" value="1"/>
</dbReference>
<sequence>MSARISIGTWAYIFNQEVPTNDFHVILHKLQDLGYDGVELGGFNPHPGPDTCATKEARAKLRKEVADHGLKFSALAADLWSQKLLTVEDSGPFIAAFAKNVMFADDLGIDCIRVDTVEPITVVQQGQVTNEKAFERAVKAFDLCAKIAAQRNIRICWEFEPGFPINKPSEILALVDEVRVKRNNPNFGVLYDTCHAHMCAAIGANQIGAKETLKGGALELLEKLKGSITHTHLIDSDGSLNEHNTSTHNPFGTGHLNFDQLIPAIQAAGVPTDWWCVDLCFWPNAWEVTADSKKFLDKMRAKYAAA</sequence>
<dbReference type="SUPFAM" id="SSF51658">
    <property type="entry name" value="Xylose isomerase-like"/>
    <property type="match status" value="1"/>
</dbReference>
<evidence type="ECO:0000259" key="1">
    <source>
        <dbReference type="Pfam" id="PF01261"/>
    </source>
</evidence>
<feature type="domain" description="Xylose isomerase-like TIM barrel" evidence="1">
    <location>
        <begin position="28"/>
        <end position="276"/>
    </location>
</feature>
<dbReference type="Gene3D" id="3.20.20.150">
    <property type="entry name" value="Divalent-metal-dependent TIM barrel enzymes"/>
    <property type="match status" value="1"/>
</dbReference>
<dbReference type="InterPro" id="IPR013022">
    <property type="entry name" value="Xyl_isomerase-like_TIM-brl"/>
</dbReference>
<keyword evidence="3" id="KW-1185">Reference proteome</keyword>
<organism evidence="2 3">
    <name type="scientific">Fimbriiglobus ruber</name>
    <dbReference type="NCBI Taxonomy" id="1908690"/>
    <lineage>
        <taxon>Bacteria</taxon>
        <taxon>Pseudomonadati</taxon>
        <taxon>Planctomycetota</taxon>
        <taxon>Planctomycetia</taxon>
        <taxon>Gemmatales</taxon>
        <taxon>Gemmataceae</taxon>
        <taxon>Fimbriiglobus</taxon>
    </lineage>
</organism>
<dbReference type="OrthoDB" id="3185623at2"/>
<reference evidence="3" key="1">
    <citation type="submission" date="2017-06" db="EMBL/GenBank/DDBJ databases">
        <title>Genome analysis of Fimbriiglobus ruber SP5, the first member of the order Planctomycetales with confirmed chitinolytic capability.</title>
        <authorList>
            <person name="Ravin N.V."/>
            <person name="Rakitin A.L."/>
            <person name="Ivanova A.A."/>
            <person name="Beletsky A.V."/>
            <person name="Kulichevskaya I.S."/>
            <person name="Mardanov A.V."/>
            <person name="Dedysh S.N."/>
        </authorList>
    </citation>
    <scope>NUCLEOTIDE SEQUENCE [LARGE SCALE GENOMIC DNA]</scope>
    <source>
        <strain evidence="3">SP5</strain>
    </source>
</reference>
<evidence type="ECO:0000313" key="2">
    <source>
        <dbReference type="EMBL" id="OWK47307.1"/>
    </source>
</evidence>
<dbReference type="AlphaFoldDB" id="A0A225EGF8"/>
<name>A0A225EGF8_9BACT</name>
<comment type="caution">
    <text evidence="2">The sequence shown here is derived from an EMBL/GenBank/DDBJ whole genome shotgun (WGS) entry which is preliminary data.</text>
</comment>
<dbReference type="Proteomes" id="UP000214646">
    <property type="component" value="Unassembled WGS sequence"/>
</dbReference>
<dbReference type="RefSeq" id="WP_088252431.1">
    <property type="nucleotide sequence ID" value="NZ_NIDE01000001.1"/>
</dbReference>
<dbReference type="PANTHER" id="PTHR12110">
    <property type="entry name" value="HYDROXYPYRUVATE ISOMERASE"/>
    <property type="match status" value="1"/>
</dbReference>
<proteinExistence type="predicted"/>
<dbReference type="PANTHER" id="PTHR12110:SF21">
    <property type="entry name" value="XYLOSE ISOMERASE-LIKE TIM BARREL DOMAIN-CONTAINING PROTEIN"/>
    <property type="match status" value="1"/>
</dbReference>
<dbReference type="InterPro" id="IPR050312">
    <property type="entry name" value="IolE/XylAMocC-like"/>
</dbReference>
<gene>
    <name evidence="2" type="ORF">FRUB_01006</name>
</gene>
<protein>
    <recommendedName>
        <fullName evidence="1">Xylose isomerase-like TIM barrel domain-containing protein</fullName>
    </recommendedName>
</protein>
<evidence type="ECO:0000313" key="3">
    <source>
        <dbReference type="Proteomes" id="UP000214646"/>
    </source>
</evidence>